<name>U3A1P9_9SPHN</name>
<protein>
    <submittedName>
        <fullName evidence="1">Uncharacterized protein</fullName>
    </submittedName>
</protein>
<dbReference type="Proteomes" id="UP000016568">
    <property type="component" value="Unassembled WGS sequence"/>
</dbReference>
<keyword evidence="2" id="KW-1185">Reference proteome</keyword>
<proteinExistence type="predicted"/>
<sequence>MQEITEKDRRNELRSLLDAIQQHPERDWSEARRRIAVLQRVLGMYAPALDH</sequence>
<reference evidence="1 2" key="1">
    <citation type="submission" date="2013-09" db="EMBL/GenBank/DDBJ databases">
        <title>Whole genome shotgun sequence of Novosphingobium tardaugens NBRC 16725.</title>
        <authorList>
            <person name="Isaki S."/>
            <person name="Hosoyama A."/>
            <person name="Tsuchikane K."/>
            <person name="Katsumata H."/>
            <person name="Ando Y."/>
            <person name="Yamazaki S."/>
            <person name="Fujita N."/>
        </authorList>
    </citation>
    <scope>NUCLEOTIDE SEQUENCE [LARGE SCALE GENOMIC DNA]</scope>
    <source>
        <strain evidence="1 2">NBRC 16725</strain>
    </source>
</reference>
<comment type="caution">
    <text evidence="1">The sequence shown here is derived from an EMBL/GenBank/DDBJ whole genome shotgun (WGS) entry which is preliminary data.</text>
</comment>
<dbReference type="EMBL" id="BASZ01000004">
    <property type="protein sequence ID" value="GAD48683.1"/>
    <property type="molecule type" value="Genomic_DNA"/>
</dbReference>
<evidence type="ECO:0000313" key="1">
    <source>
        <dbReference type="EMBL" id="GAD48683.1"/>
    </source>
</evidence>
<dbReference type="AlphaFoldDB" id="U3A1P9"/>
<accession>U3A1P9</accession>
<organism evidence="1 2">
    <name type="scientific">Caenibius tardaugens NBRC 16725</name>
    <dbReference type="NCBI Taxonomy" id="1219035"/>
    <lineage>
        <taxon>Bacteria</taxon>
        <taxon>Pseudomonadati</taxon>
        <taxon>Pseudomonadota</taxon>
        <taxon>Alphaproteobacteria</taxon>
        <taxon>Sphingomonadales</taxon>
        <taxon>Erythrobacteraceae</taxon>
        <taxon>Caenibius</taxon>
    </lineage>
</organism>
<gene>
    <name evidence="1" type="ORF">NT2_04_00940</name>
</gene>
<dbReference type="RefSeq" id="WP_021689590.1">
    <property type="nucleotide sequence ID" value="NZ_BASZ01000004.1"/>
</dbReference>
<evidence type="ECO:0000313" key="2">
    <source>
        <dbReference type="Proteomes" id="UP000016568"/>
    </source>
</evidence>